<dbReference type="HOGENOM" id="CLU_551130_0_0_1"/>
<dbReference type="InterPro" id="IPR046868">
    <property type="entry name" value="BAR_4"/>
</dbReference>
<evidence type="ECO:0000259" key="2">
    <source>
        <dbReference type="PROSITE" id="PS50003"/>
    </source>
</evidence>
<dbReference type="STRING" id="988480.A0A075AW40"/>
<feature type="compositionally biased region" description="Polar residues" evidence="1">
    <location>
        <begin position="428"/>
        <end position="438"/>
    </location>
</feature>
<dbReference type="AlphaFoldDB" id="A0A075AW40"/>
<evidence type="ECO:0000313" key="4">
    <source>
        <dbReference type="Proteomes" id="UP000030755"/>
    </source>
</evidence>
<dbReference type="SUPFAM" id="SSF50729">
    <property type="entry name" value="PH domain-like"/>
    <property type="match status" value="1"/>
</dbReference>
<protein>
    <recommendedName>
        <fullName evidence="2">PH domain-containing protein</fullName>
    </recommendedName>
</protein>
<dbReference type="PROSITE" id="PS50003">
    <property type="entry name" value="PH_DOMAIN"/>
    <property type="match status" value="1"/>
</dbReference>
<feature type="domain" description="PH" evidence="2">
    <location>
        <begin position="294"/>
        <end position="422"/>
    </location>
</feature>
<name>A0A075AW40_ROZAC</name>
<organism evidence="3 4">
    <name type="scientific">Rozella allomycis (strain CSF55)</name>
    <dbReference type="NCBI Taxonomy" id="988480"/>
    <lineage>
        <taxon>Eukaryota</taxon>
        <taxon>Fungi</taxon>
        <taxon>Fungi incertae sedis</taxon>
        <taxon>Cryptomycota</taxon>
        <taxon>Cryptomycota incertae sedis</taxon>
        <taxon>Rozella</taxon>
    </lineage>
</organism>
<evidence type="ECO:0000313" key="3">
    <source>
        <dbReference type="EMBL" id="EPZ34523.1"/>
    </source>
</evidence>
<keyword evidence="4" id="KW-1185">Reference proteome</keyword>
<reference evidence="3 4" key="1">
    <citation type="journal article" date="2013" name="Curr. Biol.">
        <title>Shared signatures of parasitism and phylogenomics unite Cryptomycota and microsporidia.</title>
        <authorList>
            <person name="James T.Y."/>
            <person name="Pelin A."/>
            <person name="Bonen L."/>
            <person name="Ahrendt S."/>
            <person name="Sain D."/>
            <person name="Corradi N."/>
            <person name="Stajich J.E."/>
        </authorList>
    </citation>
    <scope>NUCLEOTIDE SEQUENCE [LARGE SCALE GENOMIC DNA]</scope>
    <source>
        <strain evidence="3 4">CSF55</strain>
    </source>
</reference>
<dbReference type="Proteomes" id="UP000030755">
    <property type="component" value="Unassembled WGS sequence"/>
</dbReference>
<feature type="region of interest" description="Disordered" evidence="1">
    <location>
        <begin position="428"/>
        <end position="448"/>
    </location>
</feature>
<dbReference type="InterPro" id="IPR027267">
    <property type="entry name" value="AH/BAR_dom_sf"/>
</dbReference>
<proteinExistence type="predicted"/>
<dbReference type="InterPro" id="IPR011993">
    <property type="entry name" value="PH-like_dom_sf"/>
</dbReference>
<gene>
    <name evidence="3" type="ORF">O9G_001779</name>
</gene>
<accession>A0A075AW40</accession>
<dbReference type="PANTHER" id="PTHR31941:SF1">
    <property type="entry name" value="CYTOSKELETAL SIGNALING PROTEIN SLM1"/>
    <property type="match status" value="1"/>
</dbReference>
<dbReference type="OrthoDB" id="5598057at2759"/>
<dbReference type="SMART" id="SM00233">
    <property type="entry name" value="PH"/>
    <property type="match status" value="1"/>
</dbReference>
<dbReference type="SUPFAM" id="SSF103657">
    <property type="entry name" value="BAR/IMD domain-like"/>
    <property type="match status" value="1"/>
</dbReference>
<dbReference type="Pfam" id="PF20400">
    <property type="entry name" value="BAR_4"/>
    <property type="match status" value="1"/>
</dbReference>
<dbReference type="Gene3D" id="2.30.29.30">
    <property type="entry name" value="Pleckstrin-homology domain (PH domain)/Phosphotyrosine-binding domain (PTB)"/>
    <property type="match status" value="1"/>
</dbReference>
<dbReference type="PANTHER" id="PTHR31941">
    <property type="entry name" value="CYTOSKELETAL SIGNALING PROTEIN SLM1"/>
    <property type="match status" value="1"/>
</dbReference>
<sequence length="495" mass="56901">MNEATLQNTDEKISMAMFERISRLTKVLTFYYEYFEEISELNKAVIKTYIKLSRLTEIPPMTILVSSSLKTAHGLSELYSKYQTTINTSIIQKIKEHINYLSKTEKFLKDKVEKNDANRIKQKDILHNQIEAHENVIETALKRRENDAAILQDPWLSEQSLLFTVSKYVKEENNYRKELRDSMTLIMELDKSITEDLQKLLVLYTTETAQMSTQADEIIKALARASVSVNPTQDIEFTLKSTNLSVEEIQNPNYQVHLEDMTKEVLHSLVIRQPKLQPDQNGGNSPISSRRLHKILKTGILQRPGRIRKSKFKPSFFILTESGYLHVYDVNLFPRPSGLNKNDYSYISATCSTSYESLAQPKSSICLTYCHLQIVDAVNFVFEIIPRNSSSFFNFSDNKHTLKAVTEEEMVDWCVILKTKCAKHAATQIPQSQNNISTPPDEDGNLEQSTQSLKIDDNEDQFRQEDEKVQIPIVTNDVVNRNQMYPRPALIPGVK</sequence>
<dbReference type="InterPro" id="IPR001849">
    <property type="entry name" value="PH_domain"/>
</dbReference>
<dbReference type="EMBL" id="KE560945">
    <property type="protein sequence ID" value="EPZ34523.1"/>
    <property type="molecule type" value="Genomic_DNA"/>
</dbReference>
<evidence type="ECO:0000256" key="1">
    <source>
        <dbReference type="SAM" id="MobiDB-lite"/>
    </source>
</evidence>